<protein>
    <submittedName>
        <fullName evidence="2">Uncharacterized protein</fullName>
    </submittedName>
</protein>
<keyword evidence="3" id="KW-1185">Reference proteome</keyword>
<evidence type="ECO:0000313" key="2">
    <source>
        <dbReference type="EMBL" id="WVZ50035.1"/>
    </source>
</evidence>
<dbReference type="AlphaFoldDB" id="A0AAQ3PES1"/>
<evidence type="ECO:0000313" key="3">
    <source>
        <dbReference type="Proteomes" id="UP001341281"/>
    </source>
</evidence>
<gene>
    <name evidence="2" type="ORF">U9M48_001334</name>
</gene>
<dbReference type="Proteomes" id="UP001341281">
    <property type="component" value="Chromosome 01"/>
</dbReference>
<name>A0AAQ3PES1_PASNO</name>
<evidence type="ECO:0000256" key="1">
    <source>
        <dbReference type="SAM" id="MobiDB-lite"/>
    </source>
</evidence>
<proteinExistence type="predicted"/>
<feature type="region of interest" description="Disordered" evidence="1">
    <location>
        <begin position="1"/>
        <end position="21"/>
    </location>
</feature>
<accession>A0AAQ3PES1</accession>
<reference evidence="2 3" key="1">
    <citation type="submission" date="2024-02" db="EMBL/GenBank/DDBJ databases">
        <title>High-quality chromosome-scale genome assembly of Pensacola bahiagrass (Paspalum notatum Flugge var. saurae).</title>
        <authorList>
            <person name="Vega J.M."/>
            <person name="Podio M."/>
            <person name="Orjuela J."/>
            <person name="Siena L.A."/>
            <person name="Pessino S.C."/>
            <person name="Combes M.C."/>
            <person name="Mariac C."/>
            <person name="Albertini E."/>
            <person name="Pupilli F."/>
            <person name="Ortiz J.P.A."/>
            <person name="Leblanc O."/>
        </authorList>
    </citation>
    <scope>NUCLEOTIDE SEQUENCE [LARGE SCALE GENOMIC DNA]</scope>
    <source>
        <strain evidence="2">R1</strain>
        <tissue evidence="2">Leaf</tissue>
    </source>
</reference>
<dbReference type="EMBL" id="CP144745">
    <property type="protein sequence ID" value="WVZ50035.1"/>
    <property type="molecule type" value="Genomic_DNA"/>
</dbReference>
<organism evidence="2 3">
    <name type="scientific">Paspalum notatum var. saurae</name>
    <dbReference type="NCBI Taxonomy" id="547442"/>
    <lineage>
        <taxon>Eukaryota</taxon>
        <taxon>Viridiplantae</taxon>
        <taxon>Streptophyta</taxon>
        <taxon>Embryophyta</taxon>
        <taxon>Tracheophyta</taxon>
        <taxon>Spermatophyta</taxon>
        <taxon>Magnoliopsida</taxon>
        <taxon>Liliopsida</taxon>
        <taxon>Poales</taxon>
        <taxon>Poaceae</taxon>
        <taxon>PACMAD clade</taxon>
        <taxon>Panicoideae</taxon>
        <taxon>Andropogonodae</taxon>
        <taxon>Paspaleae</taxon>
        <taxon>Paspalinae</taxon>
        <taxon>Paspalum</taxon>
    </lineage>
</organism>
<sequence>MYASFWSRPSPPPPLCRLLRRRRHRPPPLSFPIERCGLGTREPAARRGGEGLPGAAAQQIRCPGAARVDPTERQSRIPLSLSTQRRRCSRQARACGAEQRVARIRHDGSAGERWCPSSRLLQGPRQNSKLQEIAAKDPMQADLLTGQIKHIEY</sequence>